<dbReference type="HOGENOM" id="CLU_2235144_0_0_11"/>
<dbReference type="STRING" id="680198.SCAB_61011"/>
<accession>C9Z932</accession>
<dbReference type="eggNOG" id="ENOG50300J8">
    <property type="taxonomic scope" value="Bacteria"/>
</dbReference>
<reference evidence="1 2" key="1">
    <citation type="journal article" date="2010" name="Mol. Plant Microbe Interact.">
        <title>Streptomyces scabies 87-22 contains a coronafacic acid-like biosynthetic cluster that contributes to plant-microbe interactions.</title>
        <authorList>
            <person name="Bignell D.R."/>
            <person name="Seipke R.F."/>
            <person name="Huguet-Tapia J.C."/>
            <person name="Chambers A.H."/>
            <person name="Parry R.J."/>
            <person name="Loria R."/>
        </authorList>
    </citation>
    <scope>NUCLEOTIDE SEQUENCE [LARGE SCALE GENOMIC DNA]</scope>
    <source>
        <strain evidence="1 2">87.22</strain>
    </source>
</reference>
<dbReference type="KEGG" id="scb:SCAB_61011"/>
<proteinExistence type="predicted"/>
<dbReference type="Proteomes" id="UP000001444">
    <property type="component" value="Chromosome"/>
</dbReference>
<gene>
    <name evidence="1" type="ordered locus">SCAB_61011</name>
</gene>
<dbReference type="AlphaFoldDB" id="C9Z932"/>
<evidence type="ECO:0000313" key="2">
    <source>
        <dbReference type="Proteomes" id="UP000001444"/>
    </source>
</evidence>
<protein>
    <submittedName>
        <fullName evidence="1">Uncharacterized protein</fullName>
    </submittedName>
</protein>
<evidence type="ECO:0000313" key="1">
    <source>
        <dbReference type="EMBL" id="CBG73121.1"/>
    </source>
</evidence>
<keyword evidence="2" id="KW-1185">Reference proteome</keyword>
<dbReference type="EMBL" id="FN554889">
    <property type="protein sequence ID" value="CBG73121.1"/>
    <property type="molecule type" value="Genomic_DNA"/>
</dbReference>
<sequence>MGGRRTVLIPSTSTENLHVPVTAPENVDITGSPPRLAILPVHNRSNPTVADWKTGAWNSDNEAVLLIGPDGGETTLTPGDYRVWVSFDPPGSETIVRLSGYLNVI</sequence>
<organism evidence="1 2">
    <name type="scientific">Streptomyces scabiei (strain 87.22)</name>
    <dbReference type="NCBI Taxonomy" id="680198"/>
    <lineage>
        <taxon>Bacteria</taxon>
        <taxon>Bacillati</taxon>
        <taxon>Actinomycetota</taxon>
        <taxon>Actinomycetes</taxon>
        <taxon>Kitasatosporales</taxon>
        <taxon>Streptomycetaceae</taxon>
        <taxon>Streptomyces</taxon>
    </lineage>
</organism>
<name>C9Z932_STRSW</name>